<dbReference type="Proteomes" id="UP000807504">
    <property type="component" value="Unassembled WGS sequence"/>
</dbReference>
<accession>A0A8T0G7L0</accession>
<reference evidence="1" key="1">
    <citation type="journal article" date="2020" name="bioRxiv">
        <title>Chromosome-level reference genome of the European wasp spider Argiope bruennichi: a resource for studies on range expansion and evolutionary adaptation.</title>
        <authorList>
            <person name="Sheffer M.M."/>
            <person name="Hoppe A."/>
            <person name="Krehenwinkel H."/>
            <person name="Uhl G."/>
            <person name="Kuss A.W."/>
            <person name="Jensen L."/>
            <person name="Jensen C."/>
            <person name="Gillespie R.G."/>
            <person name="Hoff K.J."/>
            <person name="Prost S."/>
        </authorList>
    </citation>
    <scope>NUCLEOTIDE SEQUENCE</scope>
</reference>
<evidence type="ECO:0000313" key="1">
    <source>
        <dbReference type="EMBL" id="KAF8797263.1"/>
    </source>
</evidence>
<gene>
    <name evidence="1" type="ORF">HNY73_001548</name>
</gene>
<dbReference type="EMBL" id="JABXBU010000001">
    <property type="protein sequence ID" value="KAF8797263.1"/>
    <property type="molecule type" value="Genomic_DNA"/>
</dbReference>
<sequence>MKDSECWRAAGRIEAEQSITDVALFFGVHHSLFSRLWKQFHIFIRRLVSDSPRVTTLSDDLYIAVVAKRNRRATSTRVTSMITVTI</sequence>
<name>A0A8T0G7L0_ARGBR</name>
<dbReference type="AlphaFoldDB" id="A0A8T0G7L0"/>
<reference evidence="1" key="2">
    <citation type="submission" date="2020-06" db="EMBL/GenBank/DDBJ databases">
        <authorList>
            <person name="Sheffer M."/>
        </authorList>
    </citation>
    <scope>NUCLEOTIDE SEQUENCE</scope>
</reference>
<keyword evidence="2" id="KW-1185">Reference proteome</keyword>
<proteinExistence type="predicted"/>
<evidence type="ECO:0000313" key="2">
    <source>
        <dbReference type="Proteomes" id="UP000807504"/>
    </source>
</evidence>
<organism evidence="1 2">
    <name type="scientific">Argiope bruennichi</name>
    <name type="common">Wasp spider</name>
    <name type="synonym">Aranea bruennichi</name>
    <dbReference type="NCBI Taxonomy" id="94029"/>
    <lineage>
        <taxon>Eukaryota</taxon>
        <taxon>Metazoa</taxon>
        <taxon>Ecdysozoa</taxon>
        <taxon>Arthropoda</taxon>
        <taxon>Chelicerata</taxon>
        <taxon>Arachnida</taxon>
        <taxon>Araneae</taxon>
        <taxon>Araneomorphae</taxon>
        <taxon>Entelegynae</taxon>
        <taxon>Araneoidea</taxon>
        <taxon>Araneidae</taxon>
        <taxon>Argiope</taxon>
    </lineage>
</organism>
<comment type="caution">
    <text evidence="1">The sequence shown here is derived from an EMBL/GenBank/DDBJ whole genome shotgun (WGS) entry which is preliminary data.</text>
</comment>
<protein>
    <submittedName>
        <fullName evidence="1">Uncharacterized protein</fullName>
    </submittedName>
</protein>